<evidence type="ECO:0000313" key="3">
    <source>
        <dbReference type="EMBL" id="MCV9878927.1"/>
    </source>
</evidence>
<organism evidence="3 6">
    <name type="scientific">Brenneria izbisi</name>
    <dbReference type="NCBI Taxonomy" id="2939450"/>
    <lineage>
        <taxon>Bacteria</taxon>
        <taxon>Pseudomonadati</taxon>
        <taxon>Pseudomonadota</taxon>
        <taxon>Gammaproteobacteria</taxon>
        <taxon>Enterobacterales</taxon>
        <taxon>Pectobacteriaceae</taxon>
        <taxon>Brenneria</taxon>
    </lineage>
</organism>
<dbReference type="Pfam" id="PF21247">
    <property type="entry name" value="Fic-like_C"/>
    <property type="match status" value="1"/>
</dbReference>
<feature type="domain" description="Filamentation induced by cAMP protein Fic-like C-terminal" evidence="2">
    <location>
        <begin position="33"/>
        <end position="94"/>
    </location>
</feature>
<dbReference type="EMBL" id="JAMPJT010000005">
    <property type="protein sequence ID" value="MCV9878927.1"/>
    <property type="molecule type" value="Genomic_DNA"/>
</dbReference>
<protein>
    <recommendedName>
        <fullName evidence="2">Filamentation induced by cAMP protein Fic-like C-terminal domain-containing protein</fullName>
    </recommendedName>
</protein>
<proteinExistence type="predicted"/>
<name>A0AA41XY93_9GAMM</name>
<evidence type="ECO:0000313" key="6">
    <source>
        <dbReference type="Proteomes" id="UP001165569"/>
    </source>
</evidence>
<evidence type="ECO:0000259" key="2">
    <source>
        <dbReference type="Pfam" id="PF21247"/>
    </source>
</evidence>
<comment type="caution">
    <text evidence="3">The sequence shown here is derived from an EMBL/GenBank/DDBJ whole genome shotgun (WGS) entry which is preliminary data.</text>
</comment>
<keyword evidence="5" id="KW-1185">Reference proteome</keyword>
<reference evidence="3" key="1">
    <citation type="submission" date="2022-04" db="EMBL/GenBank/DDBJ databases">
        <title>Brenneria sp. isolated from walnut trees in Serbia.</title>
        <authorList>
            <person name="Gasic K."/>
            <person name="Zlatkovic N."/>
            <person name="Kuzmanovic N."/>
        </authorList>
    </citation>
    <scope>NUCLEOTIDE SEQUENCE</scope>
    <source>
        <strain evidence="4">KBI 423</strain>
        <strain evidence="3">KBI 447</strain>
    </source>
</reference>
<feature type="region of interest" description="Disordered" evidence="1">
    <location>
        <begin position="81"/>
        <end position="111"/>
    </location>
</feature>
<feature type="compositionally biased region" description="Polar residues" evidence="1">
    <location>
        <begin position="101"/>
        <end position="111"/>
    </location>
</feature>
<dbReference type="RefSeq" id="WP_264090094.1">
    <property type="nucleotide sequence ID" value="NZ_JAMPJT010000005.1"/>
</dbReference>
<evidence type="ECO:0000256" key="1">
    <source>
        <dbReference type="SAM" id="MobiDB-lite"/>
    </source>
</evidence>
<dbReference type="AlphaFoldDB" id="A0AA41XY93"/>
<gene>
    <name evidence="3" type="ORF">NC803_08705</name>
    <name evidence="4" type="ORF">NC856_08990</name>
</gene>
<accession>A0AA41XY93</accession>
<evidence type="ECO:0000313" key="4">
    <source>
        <dbReference type="EMBL" id="MCV9882409.1"/>
    </source>
</evidence>
<sequence>MQDWPAIDLIDDVAANPFRVVIRRSLAEAVTGEVLRLLMVMQGEMKRSDIQAALGLKHEDHFRNTYLLPALTGGFIEMTIPDKPRSSRQRYRLTPTGKSWLAQQNPGGDRT</sequence>
<evidence type="ECO:0000313" key="5">
    <source>
        <dbReference type="Proteomes" id="UP001165568"/>
    </source>
</evidence>
<dbReference type="Proteomes" id="UP001165568">
    <property type="component" value="Unassembled WGS sequence"/>
</dbReference>
<dbReference type="InterPro" id="IPR049514">
    <property type="entry name" value="Fic-like_C"/>
</dbReference>
<dbReference type="EMBL" id="JAMPJU010000005">
    <property type="protein sequence ID" value="MCV9882409.1"/>
    <property type="molecule type" value="Genomic_DNA"/>
</dbReference>
<dbReference type="Proteomes" id="UP001165569">
    <property type="component" value="Unassembled WGS sequence"/>
</dbReference>